<evidence type="ECO:0000256" key="11">
    <source>
        <dbReference type="ARBA" id="ARBA00022842"/>
    </source>
</evidence>
<gene>
    <name evidence="20" type="ORF">HINF_LOCUS14984</name>
    <name evidence="18" type="ORF">HINF_LOCUS151</name>
    <name evidence="21" type="ORF">HINF_LOCUS15601</name>
    <name evidence="19" type="ORF">HINF_LOCUS51899</name>
</gene>
<accession>A0AA86TA02</accession>
<evidence type="ECO:0000256" key="4">
    <source>
        <dbReference type="ARBA" id="ARBA00004922"/>
    </source>
</evidence>
<keyword evidence="9 16" id="KW-0812">Transmembrane</keyword>
<dbReference type="InterPro" id="IPR048307">
    <property type="entry name" value="STT3_N"/>
</dbReference>
<dbReference type="Gene3D" id="3.40.50.12610">
    <property type="match status" value="1"/>
</dbReference>
<evidence type="ECO:0000256" key="12">
    <source>
        <dbReference type="ARBA" id="ARBA00022989"/>
    </source>
</evidence>
<protein>
    <recommendedName>
        <fullName evidence="6">dolichyl-diphosphooligosaccharide--protein glycotransferase</fullName>
        <ecNumber evidence="6">2.4.99.18</ecNumber>
    </recommendedName>
</protein>
<keyword evidence="22" id="KW-1185">Reference proteome</keyword>
<keyword evidence="7" id="KW-0328">Glycosyltransferase</keyword>
<feature type="transmembrane region" description="Helical" evidence="16">
    <location>
        <begin position="268"/>
        <end position="287"/>
    </location>
</feature>
<evidence type="ECO:0000256" key="8">
    <source>
        <dbReference type="ARBA" id="ARBA00022679"/>
    </source>
</evidence>
<feature type="transmembrane region" description="Helical" evidence="16">
    <location>
        <begin position="395"/>
        <end position="416"/>
    </location>
</feature>
<comment type="pathway">
    <text evidence="4">Protein modification; protein glycosylation.</text>
</comment>
<dbReference type="GO" id="GO:0046872">
    <property type="term" value="F:metal ion binding"/>
    <property type="evidence" value="ECO:0007669"/>
    <property type="project" value="UniProtKB-KW"/>
</dbReference>
<comment type="caution">
    <text evidence="18">The sequence shown here is derived from an EMBL/GenBank/DDBJ whole genome shotgun (WGS) entry which is preliminary data.</text>
</comment>
<evidence type="ECO:0000256" key="5">
    <source>
        <dbReference type="ARBA" id="ARBA00010810"/>
    </source>
</evidence>
<dbReference type="EMBL" id="CATOUU010000972">
    <property type="protein sequence ID" value="CAI9964254.1"/>
    <property type="molecule type" value="Genomic_DNA"/>
</dbReference>
<dbReference type="GO" id="GO:0016020">
    <property type="term" value="C:membrane"/>
    <property type="evidence" value="ECO:0007669"/>
    <property type="project" value="InterPro"/>
</dbReference>
<keyword evidence="11" id="KW-0460">Magnesium</keyword>
<keyword evidence="10" id="KW-0479">Metal-binding</keyword>
<feature type="transmembrane region" description="Helical" evidence="16">
    <location>
        <begin position="12"/>
        <end position="30"/>
    </location>
</feature>
<evidence type="ECO:0000256" key="7">
    <source>
        <dbReference type="ARBA" id="ARBA00022676"/>
    </source>
</evidence>
<keyword evidence="13 16" id="KW-0472">Membrane</keyword>
<dbReference type="PANTHER" id="PTHR13872:SF1">
    <property type="entry name" value="DOLICHYL-DIPHOSPHOOLIGOSACCHARIDE--PROTEIN GLYCOSYLTRANSFERASE SUBUNIT STT3B"/>
    <property type="match status" value="1"/>
</dbReference>
<dbReference type="EMBL" id="CATOUU010000003">
    <property type="protein sequence ID" value="CAI9912506.1"/>
    <property type="molecule type" value="Genomic_DNA"/>
</dbReference>
<keyword evidence="8" id="KW-0808">Transferase</keyword>
<dbReference type="Pfam" id="PF02516">
    <property type="entry name" value="STT3"/>
    <property type="match status" value="1"/>
</dbReference>
<feature type="transmembrane region" description="Helical" evidence="16">
    <location>
        <begin position="138"/>
        <end position="157"/>
    </location>
</feature>
<comment type="similarity">
    <text evidence="5">Belongs to the STT3 family.</text>
</comment>
<evidence type="ECO:0000256" key="16">
    <source>
        <dbReference type="SAM" id="Phobius"/>
    </source>
</evidence>
<feature type="transmembrane region" description="Helical" evidence="16">
    <location>
        <begin position="197"/>
        <end position="214"/>
    </location>
</feature>
<feature type="transmembrane region" description="Helical" evidence="16">
    <location>
        <begin position="308"/>
        <end position="329"/>
    </location>
</feature>
<evidence type="ECO:0000256" key="9">
    <source>
        <dbReference type="ARBA" id="ARBA00022692"/>
    </source>
</evidence>
<dbReference type="Proteomes" id="UP001642409">
    <property type="component" value="Unassembled WGS sequence"/>
</dbReference>
<evidence type="ECO:0000313" key="18">
    <source>
        <dbReference type="EMBL" id="CAI9912506.1"/>
    </source>
</evidence>
<comment type="cofactor">
    <cofactor evidence="1">
        <name>Mn(2+)</name>
        <dbReference type="ChEBI" id="CHEBI:29035"/>
    </cofactor>
</comment>
<evidence type="ECO:0000259" key="17">
    <source>
        <dbReference type="Pfam" id="PF02516"/>
    </source>
</evidence>
<comment type="catalytic activity">
    <reaction evidence="15">
        <text>a di-trans,poly-cis-dolichyl diphosphooligosaccharide + L-asparaginyl-[protein] = N(4)-(oligosaccharide-(1-&gt;4)-N-acetyl-beta-D-glucosaminyl-(1-&gt;4)-N-acetyl-beta-D-glucosaminyl)-L-asparaginyl-[protein] + a di-trans,poly-cis-dolichyl diphosphate + H(+)</text>
        <dbReference type="Rhea" id="RHEA:22980"/>
        <dbReference type="Rhea" id="RHEA-COMP:12804"/>
        <dbReference type="Rhea" id="RHEA-COMP:12805"/>
        <dbReference type="Rhea" id="RHEA-COMP:19506"/>
        <dbReference type="Rhea" id="RHEA-COMP:19509"/>
        <dbReference type="ChEBI" id="CHEBI:15378"/>
        <dbReference type="ChEBI" id="CHEBI:50347"/>
        <dbReference type="ChEBI" id="CHEBI:57497"/>
        <dbReference type="ChEBI" id="CHEBI:57570"/>
        <dbReference type="ChEBI" id="CHEBI:132529"/>
        <dbReference type="EC" id="2.4.99.18"/>
    </reaction>
</comment>
<name>A0AA86TA02_9EUKA</name>
<feature type="transmembrane region" description="Helical" evidence="16">
    <location>
        <begin position="465"/>
        <end position="482"/>
    </location>
</feature>
<evidence type="ECO:0000256" key="15">
    <source>
        <dbReference type="ARBA" id="ARBA00048829"/>
    </source>
</evidence>
<feature type="transmembrane region" description="Helical" evidence="16">
    <location>
        <begin position="367"/>
        <end position="388"/>
    </location>
</feature>
<feature type="domain" description="Oligosaccharyl transferase STT3 N-terminal" evidence="17">
    <location>
        <begin position="13"/>
        <end position="419"/>
    </location>
</feature>
<evidence type="ECO:0000313" key="20">
    <source>
        <dbReference type="EMBL" id="CAL5996887.1"/>
    </source>
</evidence>
<organism evidence="18">
    <name type="scientific">Hexamita inflata</name>
    <dbReference type="NCBI Taxonomy" id="28002"/>
    <lineage>
        <taxon>Eukaryota</taxon>
        <taxon>Metamonada</taxon>
        <taxon>Diplomonadida</taxon>
        <taxon>Hexamitidae</taxon>
        <taxon>Hexamitinae</taxon>
        <taxon>Hexamita</taxon>
    </lineage>
</organism>
<evidence type="ECO:0000313" key="22">
    <source>
        <dbReference type="Proteomes" id="UP001642409"/>
    </source>
</evidence>
<feature type="transmembrane region" description="Helical" evidence="16">
    <location>
        <begin position="105"/>
        <end position="126"/>
    </location>
</feature>
<reference evidence="20 22" key="2">
    <citation type="submission" date="2024-07" db="EMBL/GenBank/DDBJ databases">
        <authorList>
            <person name="Akdeniz Z."/>
        </authorList>
    </citation>
    <scope>NUCLEOTIDE SEQUENCE [LARGE SCALE GENOMIC DNA]</scope>
</reference>
<evidence type="ECO:0000256" key="10">
    <source>
        <dbReference type="ARBA" id="ARBA00022723"/>
    </source>
</evidence>
<comment type="cofactor">
    <cofactor evidence="2">
        <name>Mg(2+)</name>
        <dbReference type="ChEBI" id="CHEBI:18420"/>
    </cofactor>
</comment>
<dbReference type="AlphaFoldDB" id="A0AA86TA02"/>
<proteinExistence type="inferred from homology"/>
<evidence type="ECO:0000256" key="1">
    <source>
        <dbReference type="ARBA" id="ARBA00001936"/>
    </source>
</evidence>
<dbReference type="EMBL" id="CAXDID020000035">
    <property type="protein sequence ID" value="CAL5996887.1"/>
    <property type="molecule type" value="Genomic_DNA"/>
</dbReference>
<evidence type="ECO:0000256" key="6">
    <source>
        <dbReference type="ARBA" id="ARBA00012605"/>
    </source>
</evidence>
<evidence type="ECO:0000256" key="13">
    <source>
        <dbReference type="ARBA" id="ARBA00023136"/>
    </source>
</evidence>
<dbReference type="GO" id="GO:0012505">
    <property type="term" value="C:endomembrane system"/>
    <property type="evidence" value="ECO:0007669"/>
    <property type="project" value="UniProtKB-SubCell"/>
</dbReference>
<dbReference type="InterPro" id="IPR003674">
    <property type="entry name" value="Oligo_trans_STT3"/>
</dbReference>
<keyword evidence="12 16" id="KW-1133">Transmembrane helix</keyword>
<dbReference type="EC" id="2.4.99.18" evidence="6"/>
<comment type="subcellular location">
    <subcellularLocation>
        <location evidence="3">Endomembrane system</location>
        <topology evidence="3">Multi-pass membrane protein</topology>
    </subcellularLocation>
</comment>
<keyword evidence="14" id="KW-0464">Manganese</keyword>
<evidence type="ECO:0000313" key="19">
    <source>
        <dbReference type="EMBL" id="CAI9964254.1"/>
    </source>
</evidence>
<dbReference type="PANTHER" id="PTHR13872">
    <property type="entry name" value="DOLICHYL-DIPHOSPHOOLIGOSACCHARIDE--PROTEIN GLYCOSYLTRANSFERASE SUBUNIT"/>
    <property type="match status" value="1"/>
</dbReference>
<evidence type="ECO:0000256" key="2">
    <source>
        <dbReference type="ARBA" id="ARBA00001946"/>
    </source>
</evidence>
<evidence type="ECO:0000256" key="3">
    <source>
        <dbReference type="ARBA" id="ARBA00004127"/>
    </source>
</evidence>
<dbReference type="EMBL" id="CAXDID020000038">
    <property type="protein sequence ID" value="CAL5998173.1"/>
    <property type="molecule type" value="Genomic_DNA"/>
</dbReference>
<evidence type="ECO:0000313" key="21">
    <source>
        <dbReference type="EMBL" id="CAL5998173.1"/>
    </source>
</evidence>
<sequence>MGIIKLLKHPLELICLCSICTLAFFCRLMSNIRYETVIHEFDPYFQYKSTIYLVEQGSPKFSDWLDDRSWYPLSRYMLPTMYPGLMYTARFFIHVCKYIFHLPITILQACSYMGPVMSIIGTLFSYDFGVMVDDSDQTKHLTGIISALLFSIIPGFIQRSVAGSYDNESNSITAMVAGFDLWLRACGCAYKNKPAKINTISPIVAAFALFYMGFSWGGFVFILSLIPLHVFVCLLSGNLTAQIKVAYMIWMPVGYLLMNLVWREYGFVFKQSIALPGIGVYFLLIVVEQFNNVNKLLRRESQLALRKYFILFAVSIVIIMIPVLLKIGLLGKLTGRFLSFVSPTHARNHNPLVASVSEHQPTVWASFYFNTWYLPVILPIGFYYGLVVKRSTGSIFMVIYLTTTTWFSAVMSRMILMASPAASACGGYVISKILQTVTSVNAKKSFKKDDKVVVKNTSVNTKSKFVVLISAVGLIFVFLITFTKHSLWCAKYVYASPSIVLLGQADENGSATYIDDFREAFQWLEHNTHEMARIGSWWDYGYQMNQVANKVTYCDNMTRSPYWIGLMGAILSSPEPVSWRICHDIGVDYMLVLSGAASGYNGDDIGKFMWPVRISSNNHFKKREGYEYFRSYTERDYYNEDHEYRVDQKASNGMKNSMMYKMIYYRLDETMGANAKDYVRQSQFDTRYANKLDLFEEAYSSERQIVRIYRVKDVYNF</sequence>
<reference evidence="18" key="1">
    <citation type="submission" date="2023-06" db="EMBL/GenBank/DDBJ databases">
        <authorList>
            <person name="Kurt Z."/>
        </authorList>
    </citation>
    <scope>NUCLEOTIDE SEQUENCE</scope>
</reference>
<dbReference type="GO" id="GO:0004579">
    <property type="term" value="F:dolichyl-diphosphooligosaccharide-protein glycotransferase activity"/>
    <property type="evidence" value="ECO:0007669"/>
    <property type="project" value="UniProtKB-EC"/>
</dbReference>
<evidence type="ECO:0000256" key="14">
    <source>
        <dbReference type="ARBA" id="ARBA00023211"/>
    </source>
</evidence>